<dbReference type="AlphaFoldDB" id="F2U8P5"/>
<evidence type="ECO:0000313" key="3">
    <source>
        <dbReference type="Proteomes" id="UP000007799"/>
    </source>
</evidence>
<dbReference type="Proteomes" id="UP000007799">
    <property type="component" value="Unassembled WGS sequence"/>
</dbReference>
<feature type="compositionally biased region" description="Polar residues" evidence="1">
    <location>
        <begin position="71"/>
        <end position="84"/>
    </location>
</feature>
<accession>F2U8P5</accession>
<name>F2U8P5_SALR5</name>
<protein>
    <submittedName>
        <fullName evidence="2">Uncharacterized protein</fullName>
    </submittedName>
</protein>
<sequence length="400" mass="42136">MNMMNKIIAIAWDFIEANVDELNDDGSDDVILHLSEHEEVSLAQQRVNSQNNQQSQQLLSSCIPQTDADARTTQLSSQGVPTGTHSDEDSVAENEQGRAVPIHDGGAENGTNKTLDHHHRDPPAVGCDGNDGNGGNDGNEDDTNTTTPTTIATTVDNDKSLDHHHHHCDPPAVGCDGSEGDNTADNTRTQVTDPSIDHGNNTRTRVTYPSIDGNNTRTQVTDPSIDHGNNTSTRDTDPSIDNGNSTSTRDTDSSIDDGNSTSTRDTDPSIDDANNRAQAFVTFMALLTSLRSGSENGSARNDDGGADDVLLDHTEFIARANEVDGDSVDSAVEGDGSNNEPGDIGGFFIGRPVPGTAVAVDSDSDSDSDDDDGDEAGDSGIDTDTDEEAGDSGIDTDTND</sequence>
<dbReference type="EMBL" id="GL832964">
    <property type="protein sequence ID" value="EGD72753.1"/>
    <property type="molecule type" value="Genomic_DNA"/>
</dbReference>
<dbReference type="GeneID" id="16075159"/>
<gene>
    <name evidence="2" type="ORF">PTSG_04483</name>
</gene>
<evidence type="ECO:0000313" key="2">
    <source>
        <dbReference type="EMBL" id="EGD72753.1"/>
    </source>
</evidence>
<feature type="compositionally biased region" description="Low complexity" evidence="1">
    <location>
        <begin position="144"/>
        <end position="155"/>
    </location>
</feature>
<keyword evidence="3" id="KW-1185">Reference proteome</keyword>
<dbReference type="InParanoid" id="F2U8P5"/>
<proteinExistence type="predicted"/>
<feature type="compositionally biased region" description="Polar residues" evidence="1">
    <location>
        <begin position="180"/>
        <end position="244"/>
    </location>
</feature>
<reference evidence="2" key="1">
    <citation type="submission" date="2009-08" db="EMBL/GenBank/DDBJ databases">
        <title>Annotation of Salpingoeca rosetta.</title>
        <authorList>
            <consortium name="The Broad Institute Genome Sequencing Platform"/>
            <person name="Russ C."/>
            <person name="Cuomo C."/>
            <person name="Burger G."/>
            <person name="Gray M.W."/>
            <person name="Holland P.W.H."/>
            <person name="King N."/>
            <person name="Lang F.B.F."/>
            <person name="Roger A.J."/>
            <person name="Ruiz-Trillo I."/>
            <person name="Young S.K."/>
            <person name="Zeng Q."/>
            <person name="Gargeya S."/>
            <person name="Alvarado L."/>
            <person name="Berlin A."/>
            <person name="Chapman S.B."/>
            <person name="Chen Z."/>
            <person name="Freedman E."/>
            <person name="Gellesch M."/>
            <person name="Goldberg J."/>
            <person name="Griggs A."/>
            <person name="Gujja S."/>
            <person name="Heilman E."/>
            <person name="Heiman D."/>
            <person name="Howarth C."/>
            <person name="Mehta T."/>
            <person name="Neiman D."/>
            <person name="Pearson M."/>
            <person name="Roberts A."/>
            <person name="Saif S."/>
            <person name="Shea T."/>
            <person name="Shenoy N."/>
            <person name="Sisk P."/>
            <person name="Stolte C."/>
            <person name="Sykes S."/>
            <person name="White J."/>
            <person name="Yandava C."/>
            <person name="Haas B."/>
            <person name="Nusbaum C."/>
            <person name="Birren B."/>
        </authorList>
    </citation>
    <scope>NUCLEOTIDE SEQUENCE [LARGE SCALE GENOMIC DNA]</scope>
    <source>
        <strain evidence="2">ATCC 50818</strain>
    </source>
</reference>
<feature type="region of interest" description="Disordered" evidence="1">
    <location>
        <begin position="70"/>
        <end position="272"/>
    </location>
</feature>
<feature type="region of interest" description="Disordered" evidence="1">
    <location>
        <begin position="321"/>
        <end position="400"/>
    </location>
</feature>
<organism evidence="3">
    <name type="scientific">Salpingoeca rosetta (strain ATCC 50818 / BSB-021)</name>
    <dbReference type="NCBI Taxonomy" id="946362"/>
    <lineage>
        <taxon>Eukaryota</taxon>
        <taxon>Choanoflagellata</taxon>
        <taxon>Craspedida</taxon>
        <taxon>Salpingoecidae</taxon>
        <taxon>Salpingoeca</taxon>
    </lineage>
</organism>
<evidence type="ECO:0000256" key="1">
    <source>
        <dbReference type="SAM" id="MobiDB-lite"/>
    </source>
</evidence>
<dbReference type="KEGG" id="sre:PTSG_04483"/>
<dbReference type="RefSeq" id="XP_004994576.1">
    <property type="nucleotide sequence ID" value="XM_004994519.1"/>
</dbReference>
<feature type="compositionally biased region" description="Acidic residues" evidence="1">
    <location>
        <begin position="362"/>
        <end position="390"/>
    </location>
</feature>